<organism evidence="2 4">
    <name type="scientific">Phytophthora infestans</name>
    <name type="common">Potato late blight agent</name>
    <name type="synonym">Botrytis infestans</name>
    <dbReference type="NCBI Taxonomy" id="4787"/>
    <lineage>
        <taxon>Eukaryota</taxon>
        <taxon>Sar</taxon>
        <taxon>Stramenopiles</taxon>
        <taxon>Oomycota</taxon>
        <taxon>Peronosporomycetes</taxon>
        <taxon>Peronosporales</taxon>
        <taxon>Peronosporaceae</taxon>
        <taxon>Phytophthora</taxon>
    </lineage>
</organism>
<sequence length="83" mass="8931">MDECRRADHTPMSSHAPGKLDHHLQTPGAIHERLNVVSELHASDDRAPSRSGPGSYRLVSESSHDIIVLSIGTLNGPARAAEN</sequence>
<dbReference type="EMBL" id="WSZM01000038">
    <property type="protein sequence ID" value="KAF4045894.1"/>
    <property type="molecule type" value="Genomic_DNA"/>
</dbReference>
<feature type="region of interest" description="Disordered" evidence="1">
    <location>
        <begin position="1"/>
        <end position="26"/>
    </location>
</feature>
<evidence type="ECO:0000313" key="4">
    <source>
        <dbReference type="Proteomes" id="UP000602510"/>
    </source>
</evidence>
<name>A0A833TDR9_PHYIN</name>
<keyword evidence="4" id="KW-1185">Reference proteome</keyword>
<protein>
    <submittedName>
        <fullName evidence="2">Uncharacterized protein</fullName>
    </submittedName>
</protein>
<gene>
    <name evidence="2" type="ORF">GN244_ATG01726</name>
    <name evidence="3" type="ORF">GN958_ATG16910</name>
</gene>
<dbReference type="Proteomes" id="UP000602510">
    <property type="component" value="Unassembled WGS sequence"/>
</dbReference>
<evidence type="ECO:0000313" key="3">
    <source>
        <dbReference type="EMBL" id="KAF4133573.1"/>
    </source>
</evidence>
<reference evidence="2" key="1">
    <citation type="submission" date="2020-04" db="EMBL/GenBank/DDBJ databases">
        <title>Hybrid Assembly of Korean Phytophthora infestans isolates.</title>
        <authorList>
            <person name="Prokchorchik M."/>
            <person name="Lee Y."/>
            <person name="Seo J."/>
            <person name="Cho J.-H."/>
            <person name="Park Y.-E."/>
            <person name="Jang D.-C."/>
            <person name="Im J.-S."/>
            <person name="Choi J.-G."/>
            <person name="Park H.-J."/>
            <person name="Lee G.-B."/>
            <person name="Lee Y.-G."/>
            <person name="Hong S.-Y."/>
            <person name="Cho K."/>
            <person name="Sohn K.H."/>
        </authorList>
    </citation>
    <scope>NUCLEOTIDE SEQUENCE</scope>
    <source>
        <strain evidence="2">KR_1_A1</strain>
        <strain evidence="3">KR_2_A2</strain>
    </source>
</reference>
<accession>A0A833TDR9</accession>
<dbReference type="AlphaFoldDB" id="A0A833TDR9"/>
<proteinExistence type="predicted"/>
<evidence type="ECO:0000256" key="1">
    <source>
        <dbReference type="SAM" id="MobiDB-lite"/>
    </source>
</evidence>
<dbReference type="EMBL" id="JAACNO010002359">
    <property type="protein sequence ID" value="KAF4133573.1"/>
    <property type="molecule type" value="Genomic_DNA"/>
</dbReference>
<comment type="caution">
    <text evidence="2">The sequence shown here is derived from an EMBL/GenBank/DDBJ whole genome shotgun (WGS) entry which is preliminary data.</text>
</comment>
<dbReference type="Proteomes" id="UP000704712">
    <property type="component" value="Unassembled WGS sequence"/>
</dbReference>
<evidence type="ECO:0000313" key="2">
    <source>
        <dbReference type="EMBL" id="KAF4045894.1"/>
    </source>
</evidence>